<dbReference type="EMBL" id="MLBY01000005">
    <property type="protein sequence ID" value="MEE7458761.1"/>
    <property type="molecule type" value="Genomic_DNA"/>
</dbReference>
<keyword evidence="6 10" id="KW-0808">Transferase</keyword>
<proteinExistence type="inferred from homology"/>
<dbReference type="SMART" id="SM00642">
    <property type="entry name" value="Aamy"/>
    <property type="match status" value="1"/>
</dbReference>
<dbReference type="InterPro" id="IPR017853">
    <property type="entry name" value="GH"/>
</dbReference>
<evidence type="ECO:0000313" key="13">
    <source>
        <dbReference type="Proteomes" id="UP001349262"/>
    </source>
</evidence>
<evidence type="ECO:0000256" key="6">
    <source>
        <dbReference type="ARBA" id="ARBA00022679"/>
    </source>
</evidence>
<comment type="catalytic activity">
    <reaction evidence="1 10">
        <text>Transfers a segment of a (1-&gt;4)-alpha-D-glucan to a new position in an acceptor, which may be glucose or a (1-&gt;4)-alpha-D-glucan.</text>
        <dbReference type="EC" id="2.4.1.25"/>
    </reaction>
</comment>
<dbReference type="Proteomes" id="UP001349262">
    <property type="component" value="Unassembled WGS sequence"/>
</dbReference>
<dbReference type="InterPro" id="IPR012767">
    <property type="entry name" value="Trehalose_TreY"/>
</dbReference>
<keyword evidence="13" id="KW-1185">Reference proteome</keyword>
<organism evidence="12 13">
    <name type="scientific">Methylobacterium radiotolerans</name>
    <dbReference type="NCBI Taxonomy" id="31998"/>
    <lineage>
        <taxon>Bacteria</taxon>
        <taxon>Pseudomonadati</taxon>
        <taxon>Pseudomonadota</taxon>
        <taxon>Alphaproteobacteria</taxon>
        <taxon>Hyphomicrobiales</taxon>
        <taxon>Methylobacteriaceae</taxon>
        <taxon>Methylobacterium</taxon>
    </lineage>
</organism>
<evidence type="ECO:0000256" key="9">
    <source>
        <dbReference type="ARBA" id="ARBA00031501"/>
    </source>
</evidence>
<dbReference type="GO" id="GO:0047470">
    <property type="term" value="F:(1,4)-alpha-D-glucan 1-alpha-D-glucosylmutase activity"/>
    <property type="evidence" value="ECO:0007669"/>
    <property type="project" value="UniProtKB-EC"/>
</dbReference>
<keyword evidence="5 10" id="KW-0328">Glycosyltransferase</keyword>
<dbReference type="InterPro" id="IPR006047">
    <property type="entry name" value="GH13_cat_dom"/>
</dbReference>
<evidence type="ECO:0000256" key="5">
    <source>
        <dbReference type="ARBA" id="ARBA00022676"/>
    </source>
</evidence>
<evidence type="ECO:0000256" key="4">
    <source>
        <dbReference type="ARBA" id="ARBA00020295"/>
    </source>
</evidence>
<dbReference type="PANTHER" id="PTHR32438:SF5">
    <property type="entry name" value="4-ALPHA-GLUCANOTRANSFERASE DPE1, CHLOROPLASTIC_AMYLOPLASTIC"/>
    <property type="match status" value="1"/>
</dbReference>
<evidence type="ECO:0000256" key="10">
    <source>
        <dbReference type="RuleBase" id="RU361207"/>
    </source>
</evidence>
<keyword evidence="12" id="KW-0413">Isomerase</keyword>
<reference evidence="12 13" key="1">
    <citation type="journal article" date="2012" name="Genet. Mol. Biol.">
        <title>Analysis of 16S rRNA and mxaF genes revealing insights into Methylobacterium niche-specific plant association.</title>
        <authorList>
            <person name="Dourado M.N."/>
            <person name="Andreote F.D."/>
            <person name="Dini-Andreote F."/>
            <person name="Conti R."/>
            <person name="Araujo J.M."/>
            <person name="Araujo W.L."/>
        </authorList>
    </citation>
    <scope>NUCLEOTIDE SEQUENCE [LARGE SCALE GENOMIC DNA]</scope>
    <source>
        <strain evidence="12 13">SR1.6/4</strain>
    </source>
</reference>
<name>A0ABU7TDY5_9HYPH</name>
<dbReference type="Pfam" id="PF02446">
    <property type="entry name" value="Glyco_hydro_77"/>
    <property type="match status" value="1"/>
</dbReference>
<dbReference type="SUPFAM" id="SSF51445">
    <property type="entry name" value="(Trans)glycosidases"/>
    <property type="match status" value="2"/>
</dbReference>
<comment type="caution">
    <text evidence="12">The sequence shown here is derived from an EMBL/GenBank/DDBJ whole genome shotgun (WGS) entry which is preliminary data.</text>
</comment>
<dbReference type="PANTHER" id="PTHR32438">
    <property type="entry name" value="4-ALPHA-GLUCANOTRANSFERASE DPE1, CHLOROPLASTIC/AMYLOPLASTIC"/>
    <property type="match status" value="1"/>
</dbReference>
<dbReference type="NCBIfam" id="NF011077">
    <property type="entry name" value="PRK14507.1"/>
    <property type="match status" value="1"/>
</dbReference>
<dbReference type="Gene3D" id="3.20.20.80">
    <property type="entry name" value="Glycosidases"/>
    <property type="match status" value="4"/>
</dbReference>
<dbReference type="InterPro" id="IPR003385">
    <property type="entry name" value="Glyco_hydro_77"/>
</dbReference>
<keyword evidence="7 10" id="KW-0119">Carbohydrate metabolism</keyword>
<evidence type="ECO:0000256" key="8">
    <source>
        <dbReference type="ARBA" id="ARBA00031423"/>
    </source>
</evidence>
<gene>
    <name evidence="12" type="ORF">MRSR164_18855</name>
</gene>
<evidence type="ECO:0000256" key="7">
    <source>
        <dbReference type="ARBA" id="ARBA00023277"/>
    </source>
</evidence>
<sequence length="1651" mass="181707">MSFPDQSSADVSSTDVTALERLAHLVGIADGFTDAFGQRVDTPLETRRLMLEALGFAAGDDAAIDRSLAAVEAVRGNLIPPLIAAEARRGLHVPLRTDASAGAVAWRLVDEHERSREGRATLTLSEEGAGFDLPPLTPGYHQLTVSVGERKAQAWIVAAPQRCWRPRAYAEDGARDWGLAAQLYGLRSPSNLGIGTYADAGRAARDAALRGASFLGLSPAHALFPSDRAKISPYSPSSRLFLETLYIEPGALPGFAGSRAAELLESHRSRIEALRDTSLVDHAGVWEILSPILEAFWAESPARAGRDAGFEAFREEGGENLRSHATFDALSEHFRAQGAHWLGDWPEELRRAGTEAVGAFAEAHAERIDYHIFLQYLADSQLKTSSELALKSGMRLGLYRDLAVGADRGGSEIWSHPERFANGVSIGAPPDLLAPRGQDWGLPAFDPLEMERDGLKAFRALVRANMRHAGAIRIDHAFQLARLFLIPLGRSAREGAYVAMPLEPMLAVLRLESHRAKCLVIAEDLGTAPEGFSDALMASGILSYRILAFEREPGGAFKAPEAYPKDALTAITTHDLPTFVGWWRGVDTDTRQSLGLYDAERAEAERTERVAERWRLSEALASQQLLPSAEPPEHAPLEAAARYLARAPSILTAVQYEDVVGELSQANVPGSTEGYPNWRRKLDRNLEAIAAPGGPLAKLAAALSAEERGPRSGAARLASAPPRATYRLQFHEGFTFADAEKIVPYLQKLGISHVYASPLQRARPGSTHGYDIVDHSQINPEIGGEEGFRSFTDALHAHGLKLLLDIVPNHMGVGGADNPWWLSVLEWGGLSPAANAFDIDWERLGANGKLVIPFLGERYGEALEKGTLELRFDEASGAFSVWHYEHQFPVCPLQYPTILNRALAALGEVGDDMSAEVLSITERLRMMGEETNPERRRALPEAAEALKRQLAGAVRASPQIAASIYRALHLLNGNRDYPDSFGPLHRLLEQQSYRLAHWRIASSDINYRRFFDVNSLAGLRVELSDVFTKSHDLLFRLIGEGRIDGLRIDHIDGLADPLNYARALQAAVGPGFYIVVEKILEPGEKLRDWPVAGTTGYDVLNQLDGILVDRALRPRIEKFYRWATDADENYGFQFRAAKAEILEISFASELEVMTGDLKQIADSDRRTRDFSTNAIRRALIEIVARFPVYRSYLPGDLDETEIELEDVRLIEGAVRKAKRWSALPDRSVHDFAADALLGRIDVGGAGQPDPQVVLRYRRRFQQLTGPVMAKSLEDTLFYRFVELLALNEVGGDPGEYGIDLEHFHALQAARARDWPNAMITTATHDTKRGEDARSRQLALSELPEEWARAWDTWRRASEPYLGKVEGEAAPDPNDQWMFLQAILGAWPLELLDSDDPEAVEDFRKRLDAYSEKALREGKRRSSWVNVDEAYEGAVHALFAELVAPGSDCLARLRPLVRRLAYLGMIAGLGRTVLKCTLPGIPDTYQGTEFWDFSFVDPDNRRPVDYEERSRALEAGEAPAGLMGAWRDGRVKQATLVRLLADRAARPAFYADADYRPLAAEGERAAHVVAFTRSAATSGEGDLLVAVPRLVARLTPESGWTGEAFAGTVLSVPAGSHWEDVIGGGAVDAADDRLDLGRLFAELPYLVLRRTA</sequence>
<dbReference type="NCBIfam" id="TIGR00217">
    <property type="entry name" value="malQ"/>
    <property type="match status" value="1"/>
</dbReference>
<dbReference type="GO" id="GO:0004134">
    <property type="term" value="F:4-alpha-glucanotransferase activity"/>
    <property type="evidence" value="ECO:0007669"/>
    <property type="project" value="UniProtKB-EC"/>
</dbReference>
<protein>
    <recommendedName>
        <fullName evidence="4 10">4-alpha-glucanotransferase</fullName>
        <ecNumber evidence="3 10">2.4.1.25</ecNumber>
    </recommendedName>
    <alternativeName>
        <fullName evidence="8 10">Amylomaltase</fullName>
    </alternativeName>
    <alternativeName>
        <fullName evidence="9 10">Disproportionating enzyme</fullName>
    </alternativeName>
</protein>
<evidence type="ECO:0000256" key="1">
    <source>
        <dbReference type="ARBA" id="ARBA00000439"/>
    </source>
</evidence>
<dbReference type="NCBIfam" id="TIGR02401">
    <property type="entry name" value="trehalose_TreY"/>
    <property type="match status" value="1"/>
</dbReference>
<feature type="domain" description="Glycosyl hydrolase family 13 catalytic" evidence="11">
    <location>
        <begin position="732"/>
        <end position="1215"/>
    </location>
</feature>
<comment type="similarity">
    <text evidence="2 10">Belongs to the disproportionating enzyme family.</text>
</comment>
<dbReference type="Pfam" id="PF00128">
    <property type="entry name" value="Alpha-amylase"/>
    <property type="match status" value="1"/>
</dbReference>
<evidence type="ECO:0000259" key="11">
    <source>
        <dbReference type="SMART" id="SM00642"/>
    </source>
</evidence>
<accession>A0ABU7TDY5</accession>
<dbReference type="CDD" id="cd11336">
    <property type="entry name" value="AmyAc_MTSase"/>
    <property type="match status" value="1"/>
</dbReference>
<evidence type="ECO:0000313" key="12">
    <source>
        <dbReference type="EMBL" id="MEE7458761.1"/>
    </source>
</evidence>
<evidence type="ECO:0000256" key="3">
    <source>
        <dbReference type="ARBA" id="ARBA00012560"/>
    </source>
</evidence>
<dbReference type="EC" id="2.4.1.25" evidence="3 10"/>
<dbReference type="InterPro" id="IPR048458">
    <property type="entry name" value="MalQ_N"/>
</dbReference>
<dbReference type="Pfam" id="PF21226">
    <property type="entry name" value="MalQ_N"/>
    <property type="match status" value="1"/>
</dbReference>
<evidence type="ECO:0000256" key="2">
    <source>
        <dbReference type="ARBA" id="ARBA00005684"/>
    </source>
</evidence>